<evidence type="ECO:0000259" key="2">
    <source>
        <dbReference type="SMART" id="SM00861"/>
    </source>
</evidence>
<name>A0ABV9CRQ4_9ACTN</name>
<feature type="domain" description="Transketolase-like pyrimidine-binding" evidence="2">
    <location>
        <begin position="3"/>
        <end position="167"/>
    </location>
</feature>
<dbReference type="PANTHER" id="PTHR43825:SF1">
    <property type="entry name" value="TRANSKETOLASE-LIKE PYRIMIDINE-BINDING DOMAIN-CONTAINING PROTEIN"/>
    <property type="match status" value="1"/>
</dbReference>
<keyword evidence="4" id="KW-1185">Reference proteome</keyword>
<feature type="region of interest" description="Disordered" evidence="1">
    <location>
        <begin position="313"/>
        <end position="349"/>
    </location>
</feature>
<dbReference type="SUPFAM" id="SSF52518">
    <property type="entry name" value="Thiamin diphosphate-binding fold (THDP-binding)"/>
    <property type="match status" value="1"/>
</dbReference>
<evidence type="ECO:0000256" key="1">
    <source>
        <dbReference type="SAM" id="MobiDB-lite"/>
    </source>
</evidence>
<dbReference type="SMART" id="SM00861">
    <property type="entry name" value="Transket_pyr"/>
    <property type="match status" value="1"/>
</dbReference>
<dbReference type="EMBL" id="JBHSFP010000035">
    <property type="protein sequence ID" value="MFC4535754.1"/>
    <property type="molecule type" value="Genomic_DNA"/>
</dbReference>
<dbReference type="CDD" id="cd07033">
    <property type="entry name" value="TPP_PYR_DXS_TK_like"/>
    <property type="match status" value="1"/>
</dbReference>
<accession>A0ABV9CRQ4</accession>
<dbReference type="Gene3D" id="3.40.50.970">
    <property type="match status" value="1"/>
</dbReference>
<dbReference type="RefSeq" id="WP_380848933.1">
    <property type="nucleotide sequence ID" value="NZ_JBHSFP010000035.1"/>
</dbReference>
<dbReference type="InterPro" id="IPR029061">
    <property type="entry name" value="THDP-binding"/>
</dbReference>
<reference evidence="4" key="1">
    <citation type="journal article" date="2019" name="Int. J. Syst. Evol. Microbiol.">
        <title>The Global Catalogue of Microorganisms (GCM) 10K type strain sequencing project: providing services to taxonomists for standard genome sequencing and annotation.</title>
        <authorList>
            <consortium name="The Broad Institute Genomics Platform"/>
            <consortium name="The Broad Institute Genome Sequencing Center for Infectious Disease"/>
            <person name="Wu L."/>
            <person name="Ma J."/>
        </authorList>
    </citation>
    <scope>NUCLEOTIDE SEQUENCE [LARGE SCALE GENOMIC DNA]</scope>
    <source>
        <strain evidence="4">CGMCC 4.7132</strain>
    </source>
</reference>
<sequence>MTLPGREAYKDELTALAAGDPRIVCLEADLGGPSHPFAERHPDRFCNLGIAEAAAVDIAVGLASAGLRPFLSTFAAFGTWRAAESVKLGLGYQGAPVVLVCPYGGVSGGWFGPTHHSLEDLAVVQSLPGVRIAVPCGEAETRAVIRAAAGEDRPCYVRLARNEPYEAPFEPAGRGEAGWVRGTGGPTCLVSVGEKPAQLCVAATERRPDLSHAHLCWVDFESLAQAAAELAESARRLVVVEEHRAAGSVASTLALLLPGHEVLSVNAGTSWPSEGGGHDDTLASLGLTVPAVLAAADLGVPETVTIGLAARGAPRPATASGTPHATTAGTGTGTPGATHAPTTHSQGAT</sequence>
<dbReference type="PANTHER" id="PTHR43825">
    <property type="entry name" value="PYRUVATE DEHYDROGENASE E1 COMPONENT"/>
    <property type="match status" value="1"/>
</dbReference>
<feature type="compositionally biased region" description="Low complexity" evidence="1">
    <location>
        <begin position="316"/>
        <end position="349"/>
    </location>
</feature>
<proteinExistence type="predicted"/>
<dbReference type="Proteomes" id="UP001596004">
    <property type="component" value="Unassembled WGS sequence"/>
</dbReference>
<protein>
    <submittedName>
        <fullName evidence="3">Transketolase</fullName>
    </submittedName>
</protein>
<evidence type="ECO:0000313" key="4">
    <source>
        <dbReference type="Proteomes" id="UP001596004"/>
    </source>
</evidence>
<dbReference type="Pfam" id="PF02779">
    <property type="entry name" value="Transket_pyr"/>
    <property type="match status" value="1"/>
</dbReference>
<gene>
    <name evidence="3" type="ORF">ACFO60_33745</name>
</gene>
<evidence type="ECO:0000313" key="3">
    <source>
        <dbReference type="EMBL" id="MFC4535754.1"/>
    </source>
</evidence>
<organism evidence="3 4">
    <name type="scientific">Sphaerisporangium dianthi</name>
    <dbReference type="NCBI Taxonomy" id="1436120"/>
    <lineage>
        <taxon>Bacteria</taxon>
        <taxon>Bacillati</taxon>
        <taxon>Actinomycetota</taxon>
        <taxon>Actinomycetes</taxon>
        <taxon>Streptosporangiales</taxon>
        <taxon>Streptosporangiaceae</taxon>
        <taxon>Sphaerisporangium</taxon>
    </lineage>
</organism>
<dbReference type="InterPro" id="IPR051157">
    <property type="entry name" value="PDH/Transketolase"/>
</dbReference>
<dbReference type="InterPro" id="IPR005475">
    <property type="entry name" value="Transketolase-like_Pyr-bd"/>
</dbReference>
<comment type="caution">
    <text evidence="3">The sequence shown here is derived from an EMBL/GenBank/DDBJ whole genome shotgun (WGS) entry which is preliminary data.</text>
</comment>